<dbReference type="Gene3D" id="3.40.710.10">
    <property type="entry name" value="DD-peptidase/beta-lactamase superfamily"/>
    <property type="match status" value="1"/>
</dbReference>
<feature type="domain" description="Beta-lactamase-related" evidence="3">
    <location>
        <begin position="14"/>
        <end position="314"/>
    </location>
</feature>
<dbReference type="PANTHER" id="PTHR46825">
    <property type="entry name" value="D-ALANYL-D-ALANINE-CARBOXYPEPTIDASE/ENDOPEPTIDASE AMPH"/>
    <property type="match status" value="1"/>
</dbReference>
<evidence type="ECO:0000256" key="1">
    <source>
        <dbReference type="ARBA" id="ARBA00004370"/>
    </source>
</evidence>
<gene>
    <name evidence="4" type="ORF">Cpap_2685</name>
</gene>
<evidence type="ECO:0000313" key="5">
    <source>
        <dbReference type="Proteomes" id="UP000003860"/>
    </source>
</evidence>
<keyword evidence="2" id="KW-0472">Membrane</keyword>
<dbReference type="AlphaFoldDB" id="F1TC84"/>
<dbReference type="InterPro" id="IPR001466">
    <property type="entry name" value="Beta-lactam-related"/>
</dbReference>
<organism evidence="4 5">
    <name type="scientific">Ruminiclostridium papyrosolvens DSM 2782</name>
    <dbReference type="NCBI Taxonomy" id="588581"/>
    <lineage>
        <taxon>Bacteria</taxon>
        <taxon>Bacillati</taxon>
        <taxon>Bacillota</taxon>
        <taxon>Clostridia</taxon>
        <taxon>Eubacteriales</taxon>
        <taxon>Oscillospiraceae</taxon>
        <taxon>Ruminiclostridium</taxon>
    </lineage>
</organism>
<accession>F1TC84</accession>
<comment type="subcellular location">
    <subcellularLocation>
        <location evidence="1">Membrane</location>
    </subcellularLocation>
</comment>
<comment type="caution">
    <text evidence="4">The sequence shown here is derived from an EMBL/GenBank/DDBJ whole genome shotgun (WGS) entry which is preliminary data.</text>
</comment>
<dbReference type="PANTHER" id="PTHR46825:SF11">
    <property type="entry name" value="PENICILLIN-BINDING PROTEIN 4"/>
    <property type="match status" value="1"/>
</dbReference>
<dbReference type="InterPro" id="IPR050491">
    <property type="entry name" value="AmpC-like"/>
</dbReference>
<protein>
    <submittedName>
        <fullName evidence="4">Beta-lactamase</fullName>
    </submittedName>
</protein>
<dbReference type="STRING" id="588581.Cpap_2685"/>
<dbReference type="Proteomes" id="UP000003860">
    <property type="component" value="Unassembled WGS sequence"/>
</dbReference>
<proteinExistence type="predicted"/>
<keyword evidence="5" id="KW-1185">Reference proteome</keyword>
<evidence type="ECO:0000313" key="4">
    <source>
        <dbReference type="EMBL" id="EGD47999.1"/>
    </source>
</evidence>
<dbReference type="Pfam" id="PF00144">
    <property type="entry name" value="Beta-lactamase"/>
    <property type="match status" value="1"/>
</dbReference>
<dbReference type="eggNOG" id="COG1680">
    <property type="taxonomic scope" value="Bacteria"/>
</dbReference>
<evidence type="ECO:0000259" key="3">
    <source>
        <dbReference type="Pfam" id="PF00144"/>
    </source>
</evidence>
<dbReference type="RefSeq" id="WP_004618796.1">
    <property type="nucleotide sequence ID" value="NZ_ACXX02000005.1"/>
</dbReference>
<reference evidence="4" key="2">
    <citation type="submission" date="2011-01" db="EMBL/GenBank/DDBJ databases">
        <title>The Non-contiguous Finished genome of Clostridium papyrosolvens.</title>
        <authorList>
            <person name="Lucas S."/>
            <person name="Copeland A."/>
            <person name="Lapidus A."/>
            <person name="Cheng J.-F."/>
            <person name="Goodwin L."/>
            <person name="Pitluck S."/>
            <person name="Misra M."/>
            <person name="Chertkov O."/>
            <person name="Detter J.C."/>
            <person name="Han C."/>
            <person name="Tapia R."/>
            <person name="Land M."/>
            <person name="Hauser L."/>
            <person name="Kyrpides N."/>
            <person name="Ivanova N."/>
            <person name="Pagani I."/>
            <person name="Mouttaki H."/>
            <person name="He Z."/>
            <person name="Zhou J."/>
            <person name="Hemme C.L."/>
            <person name="Woyke T."/>
        </authorList>
    </citation>
    <scope>NUCLEOTIDE SEQUENCE [LARGE SCALE GENOMIC DNA]</scope>
    <source>
        <strain evidence="4">DSM 2782</strain>
    </source>
</reference>
<dbReference type="InterPro" id="IPR012338">
    <property type="entry name" value="Beta-lactam/transpept-like"/>
</dbReference>
<dbReference type="GO" id="GO:0016020">
    <property type="term" value="C:membrane"/>
    <property type="evidence" value="ECO:0007669"/>
    <property type="project" value="UniProtKB-SubCell"/>
</dbReference>
<sequence>MEEFCPSDMKKSLDNYLKKFSQYGHFSGSVLVSIKDCIVLCKGYGMADYEHDVHNTPSTVFRIASVTKQFTSAAVLCLQEQGALSVSDPLKKYIPDFPNGDRITLHHLLTNTSGIPDIVDVPSIMKSIRTGIPAEMLVDKLGRQLLEFEPGDRFRYSNSGYIILGLIIEKVSGLSYENYLNKNLFPKAGMTNTGFDHAERVLKHRASGYSLSEDGVSNADFFDMSLFFACGCLYSTVEDLYKWNKALDEETVISKKSVEDMLTPYVSDEALHYGYGWYLTENSAFHNGITYGFKSKVWRSFNGRAVIVVLANNDFVAIDTLVNGLVAILSGEEYTSPKAPGIQMILKKNHGILVGTYKNRDFTHEVFSISNEKGRLIISYYNYLKRVRAEVFPEKILPDEEHYFAMDLDLKICFFKDKWGEPYRAVFKVDCDEFEAWKDKGQEGGEHD</sequence>
<dbReference type="SUPFAM" id="SSF56601">
    <property type="entry name" value="beta-lactamase/transpeptidase-like"/>
    <property type="match status" value="1"/>
</dbReference>
<dbReference type="OrthoDB" id="9797709at2"/>
<name>F1TC84_9FIRM</name>
<reference evidence="4" key="1">
    <citation type="submission" date="2009-07" db="EMBL/GenBank/DDBJ databases">
        <authorList>
            <consortium name="US DOE Joint Genome Institute (JGI-PGF)"/>
            <person name="Lucas S."/>
            <person name="Copeland A."/>
            <person name="Lapidus A."/>
            <person name="Glavina del Rio T."/>
            <person name="Tice H."/>
            <person name="Bruce D."/>
            <person name="Goodwin L."/>
            <person name="Pitluck S."/>
            <person name="Larimer F."/>
            <person name="Land M.L."/>
            <person name="Mouttaki H."/>
            <person name="He Z."/>
            <person name="Zhou J."/>
            <person name="Hemme C.L."/>
        </authorList>
    </citation>
    <scope>NUCLEOTIDE SEQUENCE</scope>
    <source>
        <strain evidence="4">DSM 2782</strain>
    </source>
</reference>
<dbReference type="EMBL" id="ACXX02000005">
    <property type="protein sequence ID" value="EGD47999.1"/>
    <property type="molecule type" value="Genomic_DNA"/>
</dbReference>
<evidence type="ECO:0000256" key="2">
    <source>
        <dbReference type="ARBA" id="ARBA00023136"/>
    </source>
</evidence>